<protein>
    <submittedName>
        <fullName evidence="1">Cytoplasmic protein</fullName>
    </submittedName>
</protein>
<sequence>MLKLLQEIYSGALRPEILEKLKVYSGKIVACDPMISHTAPFERSIAPGEYPVVAWWNDEGDCIAAVELKFSESRAVRWEMATKEGQRIEELEEGHIYGYPVDTGLGCFADVESIKKMDELENKIQRERGEDFISFYDDVVDDLLTENNDTWCNLIVSEDTGLNVMIFRSGYGDGFYASYWGIDEGGNIVSIVTNFNVL</sequence>
<dbReference type="KEGG" id="bfm:BP422_13330"/>
<evidence type="ECO:0000313" key="2">
    <source>
        <dbReference type="Proteomes" id="UP000197781"/>
    </source>
</evidence>
<organism evidence="1 2">
    <name type="scientific">Brevibacillus formosus</name>
    <dbReference type="NCBI Taxonomy" id="54913"/>
    <lineage>
        <taxon>Bacteria</taxon>
        <taxon>Bacillati</taxon>
        <taxon>Bacillota</taxon>
        <taxon>Bacilli</taxon>
        <taxon>Bacillales</taxon>
        <taxon>Paenibacillaceae</taxon>
        <taxon>Brevibacillus</taxon>
    </lineage>
</organism>
<dbReference type="EMBL" id="CP018145">
    <property type="protein sequence ID" value="ASJ54451.1"/>
    <property type="molecule type" value="Genomic_DNA"/>
</dbReference>
<reference evidence="1 2" key="1">
    <citation type="submission" date="2016-11" db="EMBL/GenBank/DDBJ databases">
        <authorList>
            <person name="Jaros S."/>
            <person name="Januszkiewicz K."/>
            <person name="Wedrychowicz H."/>
        </authorList>
    </citation>
    <scope>NUCLEOTIDE SEQUENCE [LARGE SCALE GENOMIC DNA]</scope>
    <source>
        <strain evidence="1 2">NF2</strain>
    </source>
</reference>
<evidence type="ECO:0000313" key="1">
    <source>
        <dbReference type="EMBL" id="ASJ54451.1"/>
    </source>
</evidence>
<dbReference type="InterPro" id="IPR025335">
    <property type="entry name" value="DUF4241"/>
</dbReference>
<dbReference type="Pfam" id="PF14025">
    <property type="entry name" value="DUF4241"/>
    <property type="match status" value="1"/>
</dbReference>
<gene>
    <name evidence="1" type="ORF">BP422_13330</name>
</gene>
<dbReference type="RefSeq" id="WP_088908199.1">
    <property type="nucleotide sequence ID" value="NZ_CP018145.1"/>
</dbReference>
<dbReference type="AlphaFoldDB" id="A0A220MHA3"/>
<dbReference type="Proteomes" id="UP000197781">
    <property type="component" value="Chromosome"/>
</dbReference>
<proteinExistence type="predicted"/>
<accession>A0A220MHA3</accession>
<name>A0A220MHA3_9BACL</name>